<dbReference type="EMBL" id="JAOVZQ010000001">
    <property type="protein sequence ID" value="MCY0096649.1"/>
    <property type="molecule type" value="Genomic_DNA"/>
</dbReference>
<keyword evidence="6 7" id="KW-0472">Membrane</keyword>
<feature type="transmembrane region" description="Helical" evidence="7">
    <location>
        <begin position="79"/>
        <end position="100"/>
    </location>
</feature>
<evidence type="ECO:0000256" key="1">
    <source>
        <dbReference type="ARBA" id="ARBA00004651"/>
    </source>
</evidence>
<keyword evidence="10" id="KW-1185">Reference proteome</keyword>
<evidence type="ECO:0000313" key="9">
    <source>
        <dbReference type="EMBL" id="MCY0096649.1"/>
    </source>
</evidence>
<dbReference type="Proteomes" id="UP001081283">
    <property type="component" value="Unassembled WGS sequence"/>
</dbReference>
<dbReference type="RefSeq" id="WP_267614466.1">
    <property type="nucleotide sequence ID" value="NZ_JAOVZQ010000001.1"/>
</dbReference>
<dbReference type="InterPro" id="IPR007353">
    <property type="entry name" value="DUF421"/>
</dbReference>
<evidence type="ECO:0000313" key="10">
    <source>
        <dbReference type="Proteomes" id="UP001081283"/>
    </source>
</evidence>
<comment type="caution">
    <text evidence="9">The sequence shown here is derived from an EMBL/GenBank/DDBJ whole genome shotgun (WGS) entry which is preliminary data.</text>
</comment>
<keyword evidence="4 7" id="KW-0812">Transmembrane</keyword>
<organism evidence="9 10">
    <name type="scientific">Hoeflea ulvae</name>
    <dbReference type="NCBI Taxonomy" id="2983764"/>
    <lineage>
        <taxon>Bacteria</taxon>
        <taxon>Pseudomonadati</taxon>
        <taxon>Pseudomonadota</taxon>
        <taxon>Alphaproteobacteria</taxon>
        <taxon>Hyphomicrobiales</taxon>
        <taxon>Rhizobiaceae</taxon>
        <taxon>Hoeflea</taxon>
    </lineage>
</organism>
<feature type="transmembrane region" description="Helical" evidence="7">
    <location>
        <begin position="22"/>
        <end position="41"/>
    </location>
</feature>
<dbReference type="PANTHER" id="PTHR34582:SF6">
    <property type="entry name" value="UPF0702 TRANSMEMBRANE PROTEIN YCAP"/>
    <property type="match status" value="1"/>
</dbReference>
<name>A0ABT3YL65_9HYPH</name>
<dbReference type="Pfam" id="PF04239">
    <property type="entry name" value="DUF421"/>
    <property type="match status" value="1"/>
</dbReference>
<sequence>MDQTVIPFEWARMLLGEAPPSFLFEILFRTVVIYIYTFSLIRWIGGRSISQLSLVEFLLVIALGSAVGDSLFYPDVPLLHAMLVITIIVLINKGLDFLILRSDSAQKAIDGKPDWIVQDGRLNTDQSSDRGMGKAEVLAMLRLEGIRNLGEVENAFLEASGSLSVFRASLPIAGMPIVPPHEICPLPRVDPASLNGNSGSLCCMDCALLRSGSELSCRNCDGEDWTPATIADAKSS</sequence>
<feature type="transmembrane region" description="Helical" evidence="7">
    <location>
        <begin position="53"/>
        <end position="73"/>
    </location>
</feature>
<evidence type="ECO:0000259" key="8">
    <source>
        <dbReference type="Pfam" id="PF04239"/>
    </source>
</evidence>
<evidence type="ECO:0000256" key="2">
    <source>
        <dbReference type="ARBA" id="ARBA00006448"/>
    </source>
</evidence>
<keyword evidence="3" id="KW-1003">Cell membrane</keyword>
<evidence type="ECO:0000256" key="6">
    <source>
        <dbReference type="ARBA" id="ARBA00023136"/>
    </source>
</evidence>
<protein>
    <submittedName>
        <fullName evidence="9">DUF421 domain-containing protein</fullName>
    </submittedName>
</protein>
<evidence type="ECO:0000256" key="3">
    <source>
        <dbReference type="ARBA" id="ARBA00022475"/>
    </source>
</evidence>
<gene>
    <name evidence="9" type="ORF">OEG82_21930</name>
</gene>
<evidence type="ECO:0000256" key="7">
    <source>
        <dbReference type="SAM" id="Phobius"/>
    </source>
</evidence>
<feature type="domain" description="YetF C-terminal" evidence="8">
    <location>
        <begin position="101"/>
        <end position="169"/>
    </location>
</feature>
<keyword evidence="5 7" id="KW-1133">Transmembrane helix</keyword>
<proteinExistence type="inferred from homology"/>
<dbReference type="Gene3D" id="3.30.240.20">
    <property type="entry name" value="bsu07140 like domains"/>
    <property type="match status" value="1"/>
</dbReference>
<dbReference type="InterPro" id="IPR023090">
    <property type="entry name" value="UPF0702_alpha/beta_dom_sf"/>
</dbReference>
<evidence type="ECO:0000256" key="4">
    <source>
        <dbReference type="ARBA" id="ARBA00022692"/>
    </source>
</evidence>
<evidence type="ECO:0000256" key="5">
    <source>
        <dbReference type="ARBA" id="ARBA00022989"/>
    </source>
</evidence>
<comment type="similarity">
    <text evidence="2">Belongs to the UPF0702 family.</text>
</comment>
<comment type="subcellular location">
    <subcellularLocation>
        <location evidence="1">Cell membrane</location>
        <topology evidence="1">Multi-pass membrane protein</topology>
    </subcellularLocation>
</comment>
<accession>A0ABT3YL65</accession>
<dbReference type="PANTHER" id="PTHR34582">
    <property type="entry name" value="UPF0702 TRANSMEMBRANE PROTEIN YCAP"/>
    <property type="match status" value="1"/>
</dbReference>
<reference evidence="9" key="1">
    <citation type="submission" date="2022-10" db="EMBL/GenBank/DDBJ databases">
        <title>Hoeflea sp. J2-29, isolated from marine algae.</title>
        <authorList>
            <person name="Kristyanto S."/>
            <person name="Kim J.M."/>
            <person name="Jeon C.O."/>
        </authorList>
    </citation>
    <scope>NUCLEOTIDE SEQUENCE</scope>
    <source>
        <strain evidence="9">J2-29</strain>
    </source>
</reference>